<organism evidence="5 8">
    <name type="scientific">Myxococcus fulvus</name>
    <dbReference type="NCBI Taxonomy" id="33"/>
    <lineage>
        <taxon>Bacteria</taxon>
        <taxon>Pseudomonadati</taxon>
        <taxon>Myxococcota</taxon>
        <taxon>Myxococcia</taxon>
        <taxon>Myxococcales</taxon>
        <taxon>Cystobacterineae</taxon>
        <taxon>Myxococcaceae</taxon>
        <taxon>Myxococcus</taxon>
    </lineage>
</organism>
<keyword evidence="7" id="KW-1185">Reference proteome</keyword>
<evidence type="ECO:0000256" key="3">
    <source>
        <dbReference type="SAM" id="MobiDB-lite"/>
    </source>
</evidence>
<evidence type="ECO:0000256" key="1">
    <source>
        <dbReference type="ARBA" id="ARBA00023125"/>
    </source>
</evidence>
<accession>A0A511SVY2</accession>
<dbReference type="InterPro" id="IPR016032">
    <property type="entry name" value="Sig_transdc_resp-reg_C-effctor"/>
</dbReference>
<dbReference type="InterPro" id="IPR027417">
    <property type="entry name" value="P-loop_NTPase"/>
</dbReference>
<evidence type="ECO:0000313" key="6">
    <source>
        <dbReference type="EMBL" id="SET59641.1"/>
    </source>
</evidence>
<reference evidence="5 8" key="2">
    <citation type="submission" date="2019-07" db="EMBL/GenBank/DDBJ databases">
        <title>Whole genome shotgun sequence of Myxococcus fulvus NBRC 100333.</title>
        <authorList>
            <person name="Hosoyama A."/>
            <person name="Uohara A."/>
            <person name="Ohji S."/>
            <person name="Ichikawa N."/>
        </authorList>
    </citation>
    <scope>NUCLEOTIDE SEQUENCE [LARGE SCALE GENOMIC DNA]</scope>
    <source>
        <strain evidence="5 8">NBRC 100333</strain>
    </source>
</reference>
<evidence type="ECO:0000256" key="2">
    <source>
        <dbReference type="PROSITE-ProRule" id="PRU01091"/>
    </source>
</evidence>
<dbReference type="EMBL" id="BJXR01000014">
    <property type="protein sequence ID" value="GEN06065.1"/>
    <property type="molecule type" value="Genomic_DNA"/>
</dbReference>
<dbReference type="PANTHER" id="PTHR47691:SF3">
    <property type="entry name" value="HTH-TYPE TRANSCRIPTIONAL REGULATOR RV0890C-RELATED"/>
    <property type="match status" value="1"/>
</dbReference>
<dbReference type="EMBL" id="FOIB01000002">
    <property type="protein sequence ID" value="SET59641.1"/>
    <property type="molecule type" value="Genomic_DNA"/>
</dbReference>
<dbReference type="SUPFAM" id="SSF52540">
    <property type="entry name" value="P-loop containing nucleoside triphosphate hydrolases"/>
    <property type="match status" value="1"/>
</dbReference>
<dbReference type="GO" id="GO:0006355">
    <property type="term" value="P:regulation of DNA-templated transcription"/>
    <property type="evidence" value="ECO:0007669"/>
    <property type="project" value="InterPro"/>
</dbReference>
<keyword evidence="1 2" id="KW-0238">DNA-binding</keyword>
<evidence type="ECO:0000313" key="7">
    <source>
        <dbReference type="Proteomes" id="UP000183760"/>
    </source>
</evidence>
<dbReference type="RefSeq" id="WP_143097029.1">
    <property type="nucleotide sequence ID" value="NZ_BJXR01000014.1"/>
</dbReference>
<dbReference type="Proteomes" id="UP000183760">
    <property type="component" value="Unassembled WGS sequence"/>
</dbReference>
<dbReference type="SMART" id="SM00862">
    <property type="entry name" value="Trans_reg_C"/>
    <property type="match status" value="1"/>
</dbReference>
<reference evidence="6 7" key="1">
    <citation type="submission" date="2016-10" db="EMBL/GenBank/DDBJ databases">
        <authorList>
            <person name="Varghese N."/>
            <person name="Submissions S."/>
        </authorList>
    </citation>
    <scope>NUCLEOTIDE SEQUENCE [LARGE SCALE GENOMIC DNA]</scope>
    <source>
        <strain evidence="6 7">DSM 16525</strain>
    </source>
</reference>
<dbReference type="CDD" id="cd00383">
    <property type="entry name" value="trans_reg_C"/>
    <property type="match status" value="1"/>
</dbReference>
<protein>
    <submittedName>
        <fullName evidence="6">Transcriptional regulatory protein, C terminal</fullName>
    </submittedName>
</protein>
<dbReference type="OrthoDB" id="5479373at2"/>
<dbReference type="SUPFAM" id="SSF46894">
    <property type="entry name" value="C-terminal effector domain of the bipartite response regulators"/>
    <property type="match status" value="1"/>
</dbReference>
<proteinExistence type="predicted"/>
<dbReference type="InterPro" id="IPR036388">
    <property type="entry name" value="WH-like_DNA-bd_sf"/>
</dbReference>
<gene>
    <name evidence="5" type="ORF">MFU01_11020</name>
    <name evidence="6" type="ORF">SAMN05443572_102822</name>
</gene>
<dbReference type="PANTHER" id="PTHR47691">
    <property type="entry name" value="REGULATOR-RELATED"/>
    <property type="match status" value="1"/>
</dbReference>
<evidence type="ECO:0000313" key="5">
    <source>
        <dbReference type="EMBL" id="GEN06065.1"/>
    </source>
</evidence>
<evidence type="ECO:0000313" key="8">
    <source>
        <dbReference type="Proteomes" id="UP000321514"/>
    </source>
</evidence>
<dbReference type="AlphaFoldDB" id="A0A511SVY2"/>
<dbReference type="GO" id="GO:0003677">
    <property type="term" value="F:DNA binding"/>
    <property type="evidence" value="ECO:0007669"/>
    <property type="project" value="UniProtKB-UniRule"/>
</dbReference>
<dbReference type="Gene3D" id="1.10.10.10">
    <property type="entry name" value="Winged helix-like DNA-binding domain superfamily/Winged helix DNA-binding domain"/>
    <property type="match status" value="1"/>
</dbReference>
<feature type="region of interest" description="Disordered" evidence="3">
    <location>
        <begin position="1"/>
        <end position="42"/>
    </location>
</feature>
<evidence type="ECO:0000259" key="4">
    <source>
        <dbReference type="PROSITE" id="PS51755"/>
    </source>
</evidence>
<sequence>MRAGTPPPPRGRRRAPGTAPRGKREPREAVARTSAPRGLGPPAVFVGRKQELQRLSSLLRRVRTGVVYGLPGVGKSALVAAVAARHRGPVVHRRIAPGDALDSVVDDARRLLREAPVAQALSDDARLEDLARELDARGALFVVDDLHVLAREERVALVEGLGGRLRKGALLATSREELPRQATSPDRIELRLDGLPESAAKLLWRQLDTLYGAREGFAAAWARSRGVPFLLRRAHANDADVEEPVRAALSSLPPDERRVAAVLALSELPLPASALADVLPDGGAGEALRRLSARLLVETDARGRHGVHDLVREAFQSLLDAEESRAAHEALLALLSREPLPEVVRVRAMSRHLQALGRHEERRAFIVGEAEALVRQGAAGELLTLLGSLPPALCTPDVGLARARAQVRLLDLRRAYEELLALRASLGEDGDADLREQVGTVLVRVALFSLELDACERTLQSMPMPRDAEVFLQQLLAWAALRFFQGRLDESLEMLDAACSATEDRRVLGWGAYARALMCWIEGRDDGLEEPLNQCLSLLEGAPLNSRGPLVAAMSAGILSRLGRFAQAEAALAGAREKLGQLGAPRLALELDCIAALVRGERGERGASLAGLRETSARAQQGGYLFIHHLSRVSAGRMLLELGRRAEGLALLDEAAADARARGAEGLARAAEAARAADVLRQVERPSAVEPREVRPGMAARQRALVALASATAGDSVRAEGLLASLEPLARGEDFALERALAHLSRALLHRLAERAAESRASLEAAARSAAEGEADPELIPELARSLASLRVVTSTGSRLAVEAPVAASDAVVLDARHHELRAGARSVSLARRVLPRRLLYALARRPGRTLPKEDCVRAMWEAAYDPRLHDNALRVHVRHLREMLEGTGARLVFEDPGYRLEVPPGFAFVRDEPGAS</sequence>
<name>A0A511SVY2_MYXFU</name>
<dbReference type="InterPro" id="IPR001867">
    <property type="entry name" value="OmpR/PhoB-type_DNA-bd"/>
</dbReference>
<comment type="caution">
    <text evidence="5">The sequence shown here is derived from an EMBL/GenBank/DDBJ whole genome shotgun (WGS) entry which is preliminary data.</text>
</comment>
<dbReference type="Pfam" id="PF00486">
    <property type="entry name" value="Trans_reg_C"/>
    <property type="match status" value="1"/>
</dbReference>
<dbReference type="Gene3D" id="3.40.50.300">
    <property type="entry name" value="P-loop containing nucleotide triphosphate hydrolases"/>
    <property type="match status" value="1"/>
</dbReference>
<feature type="DNA-binding region" description="OmpR/PhoB-type" evidence="2">
    <location>
        <begin position="804"/>
        <end position="913"/>
    </location>
</feature>
<dbReference type="Proteomes" id="UP000321514">
    <property type="component" value="Unassembled WGS sequence"/>
</dbReference>
<dbReference type="PROSITE" id="PS51755">
    <property type="entry name" value="OMPR_PHOB"/>
    <property type="match status" value="1"/>
</dbReference>
<dbReference type="GO" id="GO:0000160">
    <property type="term" value="P:phosphorelay signal transduction system"/>
    <property type="evidence" value="ECO:0007669"/>
    <property type="project" value="InterPro"/>
</dbReference>
<feature type="domain" description="OmpR/PhoB-type" evidence="4">
    <location>
        <begin position="804"/>
        <end position="913"/>
    </location>
</feature>